<dbReference type="SUPFAM" id="SSF53328">
    <property type="entry name" value="Formyltransferase"/>
    <property type="match status" value="1"/>
</dbReference>
<dbReference type="Pfam" id="PF00378">
    <property type="entry name" value="ECH_1"/>
    <property type="match status" value="1"/>
</dbReference>
<dbReference type="InterPro" id="IPR009188">
    <property type="entry name" value="NiFe-hyd_mat_HypX/HoxX"/>
</dbReference>
<proteinExistence type="predicted"/>
<accession>A0A9W6GXU1</accession>
<sequence length="598" mass="66608">MRILLVATAYNGLSQRAHIELVDRGHEVSITLALSEAEIRNAVSLFEPDLIICPFLKEKIPTDIFQKILCIILHPGIKGDRGASSLDWAILNDEVEWGATALQADEEMDAGDIWDSVDFPMRAASKASLYRREVTRAAIQAMLKTVERVESGSFRPEPLNYNDPTVRGTLRPSMKQSDRAIRWKQDNVATILKKIHAGDSAPGVVDLINGEEYHLFGAHEEGVLRGAIPGDIIAKRHGAICRAAIDGAVWISHLKKKNVAQEPFLKRLISGNRAPLDFKLPATMVLGDKCSSTPEAPIDLLHRDRAPTFREIWYEEGGGVGYLHFDFHNGAMSTEQCRRLREAYVLALKRPTRVIVLMGGTDFWSNGIHLNMIEAADSPADESWRNINAIDDVVLEIITTSTHLTISAVWGGAGAGGAIMTLAADEIWAREGAVMNPHYKTMGLYGSEYWTYLLPRRVGPARALELTEQPLPIGMKKARSINMIDAILPDAHEAFTAQVREKAEALAARPDFNILLEGKRERRARDEAIKPLAAYRAAELARMRANFYGKFYGGGVSYHQARHDFVHKIRPRQTAAHLARHTQLDFARLGELRQPLTY</sequence>
<feature type="domain" description="Formyl transferase C-terminal" evidence="2">
    <location>
        <begin position="174"/>
        <end position="263"/>
    </location>
</feature>
<dbReference type="InterPro" id="IPR029045">
    <property type="entry name" value="ClpP/crotonase-like_dom_sf"/>
</dbReference>
<evidence type="ECO:0000313" key="3">
    <source>
        <dbReference type="EMBL" id="GLI94815.1"/>
    </source>
</evidence>
<keyword evidence="4" id="KW-1185">Reference proteome</keyword>
<evidence type="ECO:0000313" key="4">
    <source>
        <dbReference type="Proteomes" id="UP001144323"/>
    </source>
</evidence>
<dbReference type="EMBL" id="BSEC01000001">
    <property type="protein sequence ID" value="GLI94815.1"/>
    <property type="molecule type" value="Genomic_DNA"/>
</dbReference>
<dbReference type="SUPFAM" id="SSF52096">
    <property type="entry name" value="ClpP/crotonase"/>
    <property type="match status" value="1"/>
</dbReference>
<dbReference type="PIRSF" id="PIRSF006787">
    <property type="entry name" value="Hydrgn_mat_HoxX"/>
    <property type="match status" value="1"/>
</dbReference>
<dbReference type="PANTHER" id="PTHR43388:SF1">
    <property type="entry name" value="HYDROGENASE MATURATION FACTOR HOXX"/>
    <property type="match status" value="1"/>
</dbReference>
<dbReference type="Proteomes" id="UP001144323">
    <property type="component" value="Unassembled WGS sequence"/>
</dbReference>
<dbReference type="SUPFAM" id="SSF50486">
    <property type="entry name" value="FMT C-terminal domain-like"/>
    <property type="match status" value="1"/>
</dbReference>
<comment type="caution">
    <text evidence="3">The sequence shown here is derived from an EMBL/GenBank/DDBJ whole genome shotgun (WGS) entry which is preliminary data.</text>
</comment>
<dbReference type="Gene3D" id="3.90.226.10">
    <property type="entry name" value="2-enoyl-CoA Hydratase, Chain A, domain 1"/>
    <property type="match status" value="1"/>
</dbReference>
<dbReference type="InterPro" id="IPR047180">
    <property type="entry name" value="HoxX-like"/>
</dbReference>
<dbReference type="InterPro" id="IPR001753">
    <property type="entry name" value="Enoyl-CoA_hydra/iso"/>
</dbReference>
<dbReference type="Pfam" id="PF02911">
    <property type="entry name" value="Formyl_trans_C"/>
    <property type="match status" value="1"/>
</dbReference>
<dbReference type="InterPro" id="IPR005793">
    <property type="entry name" value="Formyl_trans_C"/>
</dbReference>
<dbReference type="GO" id="GO:0003824">
    <property type="term" value="F:catalytic activity"/>
    <property type="evidence" value="ECO:0007669"/>
    <property type="project" value="InterPro"/>
</dbReference>
<organism evidence="3 4">
    <name type="scientific">Methylocystis echinoides</name>
    <dbReference type="NCBI Taxonomy" id="29468"/>
    <lineage>
        <taxon>Bacteria</taxon>
        <taxon>Pseudomonadati</taxon>
        <taxon>Pseudomonadota</taxon>
        <taxon>Alphaproteobacteria</taxon>
        <taxon>Hyphomicrobiales</taxon>
        <taxon>Methylocystaceae</taxon>
        <taxon>Methylocystis</taxon>
    </lineage>
</organism>
<dbReference type="CDD" id="cd08701">
    <property type="entry name" value="FMT_C_HypX"/>
    <property type="match status" value="1"/>
</dbReference>
<evidence type="ECO:0000259" key="2">
    <source>
        <dbReference type="Pfam" id="PF02911"/>
    </source>
</evidence>
<reference evidence="3" key="1">
    <citation type="journal article" date="2023" name="Int. J. Syst. Evol. Microbiol.">
        <title>Methylocystis iwaonis sp. nov., a type II methane-oxidizing bacterium from surface soil of a rice paddy field in Japan, and emended description of the genus Methylocystis (ex Whittenbury et al. 1970) Bowman et al. 1993.</title>
        <authorList>
            <person name="Kaise H."/>
            <person name="Sawadogo J.B."/>
            <person name="Alam M.S."/>
            <person name="Ueno C."/>
            <person name="Dianou D."/>
            <person name="Shinjo R."/>
            <person name="Asakawa S."/>
        </authorList>
    </citation>
    <scope>NUCLEOTIDE SEQUENCE</scope>
    <source>
        <strain evidence="3">LMG27198</strain>
    </source>
</reference>
<dbReference type="PANTHER" id="PTHR43388">
    <property type="entry name" value="HYDROGENASE MATURATION FACTOR HOXX"/>
    <property type="match status" value="1"/>
</dbReference>
<dbReference type="CDD" id="cd06558">
    <property type="entry name" value="crotonase-like"/>
    <property type="match status" value="1"/>
</dbReference>
<name>A0A9W6GXU1_9HYPH</name>
<dbReference type="InterPro" id="IPR011034">
    <property type="entry name" value="Formyl_transferase-like_C_sf"/>
</dbReference>
<dbReference type="InterPro" id="IPR002376">
    <property type="entry name" value="Formyl_transf_N"/>
</dbReference>
<dbReference type="AlphaFoldDB" id="A0A9W6GXU1"/>
<feature type="domain" description="Formyl transferase N-terminal" evidence="1">
    <location>
        <begin position="34"/>
        <end position="143"/>
    </location>
</feature>
<dbReference type="RefSeq" id="WP_281805031.1">
    <property type="nucleotide sequence ID" value="NZ_BSEC01000001.1"/>
</dbReference>
<protein>
    <submittedName>
        <fullName evidence="3">Hydrogenase maturation factor HoxX</fullName>
    </submittedName>
</protein>
<dbReference type="Pfam" id="PF00551">
    <property type="entry name" value="Formyl_trans_N"/>
    <property type="match status" value="1"/>
</dbReference>
<dbReference type="InterPro" id="IPR036477">
    <property type="entry name" value="Formyl_transf_N_sf"/>
</dbReference>
<evidence type="ECO:0000259" key="1">
    <source>
        <dbReference type="Pfam" id="PF00551"/>
    </source>
</evidence>
<gene>
    <name evidence="3" type="primary">hoxX_2</name>
    <name evidence="3" type="ORF">LMG27198_38070</name>
</gene>
<dbReference type="Gene3D" id="3.40.50.12230">
    <property type="match status" value="1"/>
</dbReference>
<dbReference type="CDD" id="cd08650">
    <property type="entry name" value="FMT_core_HypX_N"/>
    <property type="match status" value="1"/>
</dbReference>